<evidence type="ECO:0000313" key="1">
    <source>
        <dbReference type="EMBL" id="RCW92746.1"/>
    </source>
</evidence>
<reference evidence="1 2" key="1">
    <citation type="submission" date="2018-07" db="EMBL/GenBank/DDBJ databases">
        <title>Genomic Encyclopedia of Type Strains, Phase III (KMG-III): the genomes of soil and plant-associated and newly described type strains.</title>
        <authorList>
            <person name="Whitman W."/>
        </authorList>
    </citation>
    <scope>NUCLEOTIDE SEQUENCE [LARGE SCALE GENOMIC DNA]</scope>
    <source>
        <strain evidence="1 2">CECT 7958</strain>
    </source>
</reference>
<evidence type="ECO:0000313" key="2">
    <source>
        <dbReference type="Proteomes" id="UP000253436"/>
    </source>
</evidence>
<proteinExistence type="predicted"/>
<sequence>MPLQSLTRLHKYPLYKALSLKDTKMWFRYKDQTELVLTHHYLNTPNCLLNMIVTPLDSAILDSKEQYVFYHKMIDFALKELIVAVQEKQILNPQELRLFKQYSDLLLYSIEAMRVKYMYDDEENMKVDLTDSSFPNYLEFRYLFNDLALREDYLEKLTSIETLKEEFLDTLMRKKTPISKRKLFQAASIVYYSSAKKEYIFNRFVQGKIIDAPEGSVAEHLVSWSFYDISHNRPFVCYMYFNYDGKDVQNYKEEIYEALKNSADRDMALDTMAYGIDKRLPKVFPKLIRRVDLGPIHNVFAKDENKLTHAILQSIAQKEIPLESYVISLKVDDLKSESEFKEGSFFSKRTFQRWDTAYRQHYLFAPHRIIQMLYNKTPEIMDKLAMPPVQVSSLQASMVNHKK</sequence>
<organism evidence="1 2">
    <name type="scientific">Winogradskyella arenosi</name>
    <dbReference type="NCBI Taxonomy" id="533325"/>
    <lineage>
        <taxon>Bacteria</taxon>
        <taxon>Pseudomonadati</taxon>
        <taxon>Bacteroidota</taxon>
        <taxon>Flavobacteriia</taxon>
        <taxon>Flavobacteriales</taxon>
        <taxon>Flavobacteriaceae</taxon>
        <taxon>Winogradskyella</taxon>
    </lineage>
</organism>
<accession>A0A368ZGW9</accession>
<dbReference type="EMBL" id="QPJO01000002">
    <property type="protein sequence ID" value="RCW92746.1"/>
    <property type="molecule type" value="Genomic_DNA"/>
</dbReference>
<keyword evidence="2" id="KW-1185">Reference proteome</keyword>
<name>A0A368ZGW9_9FLAO</name>
<gene>
    <name evidence="1" type="ORF">DFQ08_102782</name>
</gene>
<dbReference type="AlphaFoldDB" id="A0A368ZGW9"/>
<protein>
    <submittedName>
        <fullName evidence="1">Uncharacterized protein</fullName>
    </submittedName>
</protein>
<comment type="caution">
    <text evidence="1">The sequence shown here is derived from an EMBL/GenBank/DDBJ whole genome shotgun (WGS) entry which is preliminary data.</text>
</comment>
<dbReference type="Proteomes" id="UP000253436">
    <property type="component" value="Unassembled WGS sequence"/>
</dbReference>